<reference evidence="3" key="2">
    <citation type="submission" date="2009-11" db="EMBL/GenBank/DDBJ databases">
        <title>The Genome Sequence of Allomyces macrogynus strain ATCC 38327.</title>
        <authorList>
            <consortium name="The Broad Institute Genome Sequencing Platform"/>
            <person name="Russ C."/>
            <person name="Cuomo C."/>
            <person name="Shea T."/>
            <person name="Young S.K."/>
            <person name="Zeng Q."/>
            <person name="Koehrsen M."/>
            <person name="Haas B."/>
            <person name="Borodovsky M."/>
            <person name="Guigo R."/>
            <person name="Alvarado L."/>
            <person name="Berlin A."/>
            <person name="Borenstein D."/>
            <person name="Chen Z."/>
            <person name="Engels R."/>
            <person name="Freedman E."/>
            <person name="Gellesch M."/>
            <person name="Goldberg J."/>
            <person name="Griggs A."/>
            <person name="Gujja S."/>
            <person name="Heiman D."/>
            <person name="Hepburn T."/>
            <person name="Howarth C."/>
            <person name="Jen D."/>
            <person name="Larson L."/>
            <person name="Lewis B."/>
            <person name="Mehta T."/>
            <person name="Park D."/>
            <person name="Pearson M."/>
            <person name="Roberts A."/>
            <person name="Saif S."/>
            <person name="Shenoy N."/>
            <person name="Sisk P."/>
            <person name="Stolte C."/>
            <person name="Sykes S."/>
            <person name="Walk T."/>
            <person name="White J."/>
            <person name="Yandava C."/>
            <person name="Burger G."/>
            <person name="Gray M.W."/>
            <person name="Holland P.W.H."/>
            <person name="King N."/>
            <person name="Lang F.B.F."/>
            <person name="Roger A.J."/>
            <person name="Ruiz-Trillo I."/>
            <person name="Lander E."/>
            <person name="Nusbaum C."/>
        </authorList>
    </citation>
    <scope>NUCLEOTIDE SEQUENCE [LARGE SCALE GENOMIC DNA]</scope>
    <source>
        <strain evidence="3">ATCC 38327</strain>
    </source>
</reference>
<name>A0A0L0T5Q5_ALLM3</name>
<proteinExistence type="predicted"/>
<organism evidence="2 3">
    <name type="scientific">Allomyces macrogynus (strain ATCC 38327)</name>
    <name type="common">Allomyces javanicus var. macrogynus</name>
    <dbReference type="NCBI Taxonomy" id="578462"/>
    <lineage>
        <taxon>Eukaryota</taxon>
        <taxon>Fungi</taxon>
        <taxon>Fungi incertae sedis</taxon>
        <taxon>Blastocladiomycota</taxon>
        <taxon>Blastocladiomycetes</taxon>
        <taxon>Blastocladiales</taxon>
        <taxon>Blastocladiaceae</taxon>
        <taxon>Allomyces</taxon>
    </lineage>
</organism>
<dbReference type="EMBL" id="GG745364">
    <property type="protein sequence ID" value="KNE70123.1"/>
    <property type="molecule type" value="Genomic_DNA"/>
</dbReference>
<keyword evidence="3" id="KW-1185">Reference proteome</keyword>
<dbReference type="OrthoDB" id="10381643at2759"/>
<dbReference type="AlphaFoldDB" id="A0A0L0T5Q5"/>
<sequence>MAITMSTTPPTPNVLPSRPSLARSDDSTKTLATTPSFHSIHEAPAVNASPVETYERARWLYTHLLHARADAQELIVVQWRLTPTSLIAMIVGDSPNDPVQEIALETDELVWWHDAPYGIEFAVPVANADQDAGNGISSSAAATTASTPTSSTGTIAADSNNEYHGAVPVFAVYSEDTREIELWFALLQSHRATRPLRPATATLTVTSLHFAVPPYEDHAIVRLYDALADPTAPPLPPTNSMSADVDHPVATDPTTRATSTASCDFLDVCDSLELVPAVIASRRASLASTEAITSRRVSFAAASTSAITSRRASVASAVMAASTLPVFDAATATARRASIGPVCVPTARAASRRTSLRDDVIESVRGSCGTLDVRDSVEMIARRALRASAEAMATVAALQATALDVEAGARNEVHGDAIMEVESGAERATDGVRESVDSVVAPPVPAATSGIPESAAADLDATFVSPALPAAPKVLDAPHAVTGEMPAHMVV</sequence>
<evidence type="ECO:0000256" key="1">
    <source>
        <dbReference type="SAM" id="MobiDB-lite"/>
    </source>
</evidence>
<feature type="compositionally biased region" description="Low complexity" evidence="1">
    <location>
        <begin position="135"/>
        <end position="157"/>
    </location>
</feature>
<dbReference type="Proteomes" id="UP000054350">
    <property type="component" value="Unassembled WGS sequence"/>
</dbReference>
<accession>A0A0L0T5Q5</accession>
<gene>
    <name evidence="2" type="ORF">AMAG_15099</name>
</gene>
<protein>
    <submittedName>
        <fullName evidence="2">Uncharacterized protein</fullName>
    </submittedName>
</protein>
<evidence type="ECO:0000313" key="3">
    <source>
        <dbReference type="Proteomes" id="UP000054350"/>
    </source>
</evidence>
<evidence type="ECO:0000313" key="2">
    <source>
        <dbReference type="EMBL" id="KNE70123.1"/>
    </source>
</evidence>
<reference evidence="2 3" key="1">
    <citation type="submission" date="2009-11" db="EMBL/GenBank/DDBJ databases">
        <title>Annotation of Allomyces macrogynus ATCC 38327.</title>
        <authorList>
            <consortium name="The Broad Institute Genome Sequencing Platform"/>
            <person name="Russ C."/>
            <person name="Cuomo C."/>
            <person name="Burger G."/>
            <person name="Gray M.W."/>
            <person name="Holland P.W.H."/>
            <person name="King N."/>
            <person name="Lang F.B.F."/>
            <person name="Roger A.J."/>
            <person name="Ruiz-Trillo I."/>
            <person name="Young S.K."/>
            <person name="Zeng Q."/>
            <person name="Gargeya S."/>
            <person name="Fitzgerald M."/>
            <person name="Haas B."/>
            <person name="Abouelleil A."/>
            <person name="Alvarado L."/>
            <person name="Arachchi H.M."/>
            <person name="Berlin A."/>
            <person name="Chapman S.B."/>
            <person name="Gearin G."/>
            <person name="Goldberg J."/>
            <person name="Griggs A."/>
            <person name="Gujja S."/>
            <person name="Hansen M."/>
            <person name="Heiman D."/>
            <person name="Howarth C."/>
            <person name="Larimer J."/>
            <person name="Lui A."/>
            <person name="MacDonald P.J.P."/>
            <person name="McCowen C."/>
            <person name="Montmayeur A."/>
            <person name="Murphy C."/>
            <person name="Neiman D."/>
            <person name="Pearson M."/>
            <person name="Priest M."/>
            <person name="Roberts A."/>
            <person name="Saif S."/>
            <person name="Shea T."/>
            <person name="Sisk P."/>
            <person name="Stolte C."/>
            <person name="Sykes S."/>
            <person name="Wortman J."/>
            <person name="Nusbaum C."/>
            <person name="Birren B."/>
        </authorList>
    </citation>
    <scope>NUCLEOTIDE SEQUENCE [LARGE SCALE GENOMIC DNA]</scope>
    <source>
        <strain evidence="2 3">ATCC 38327</strain>
    </source>
</reference>
<feature type="region of interest" description="Disordered" evidence="1">
    <location>
        <begin position="132"/>
        <end position="158"/>
    </location>
</feature>
<dbReference type="VEuPathDB" id="FungiDB:AMAG_15099"/>
<feature type="region of interest" description="Disordered" evidence="1">
    <location>
        <begin position="1"/>
        <end position="32"/>
    </location>
</feature>